<sequence>MPRAATLSVVMVTGRQRIPNSPCAQNASLSNHAAETALYVDALQSLKAMSVTDCVSVHSFQSRWLGQGGWEIRIPTPPNHRST</sequence>
<reference evidence="1 2" key="1">
    <citation type="submission" date="2019-08" db="EMBL/GenBank/DDBJ databases">
        <title>The genome sequence of a newly discovered highly antifungal drug resistant Aspergillus species, Aspergillus tanneri NIH 1004.</title>
        <authorList>
            <person name="Mounaud S."/>
            <person name="Singh I."/>
            <person name="Joardar V."/>
            <person name="Pakala S."/>
            <person name="Pakala S."/>
            <person name="Venepally P."/>
            <person name="Chung J.K."/>
            <person name="Losada L."/>
            <person name="Nierman W.C."/>
        </authorList>
    </citation>
    <scope>NUCLEOTIDE SEQUENCE [LARGE SCALE GENOMIC DNA]</scope>
    <source>
        <strain evidence="1 2">NIH1004</strain>
    </source>
</reference>
<organism evidence="1 2">
    <name type="scientific">Aspergillus tanneri</name>
    <dbReference type="NCBI Taxonomy" id="1220188"/>
    <lineage>
        <taxon>Eukaryota</taxon>
        <taxon>Fungi</taxon>
        <taxon>Dikarya</taxon>
        <taxon>Ascomycota</taxon>
        <taxon>Pezizomycotina</taxon>
        <taxon>Eurotiomycetes</taxon>
        <taxon>Eurotiomycetidae</taxon>
        <taxon>Eurotiales</taxon>
        <taxon>Aspergillaceae</taxon>
        <taxon>Aspergillus</taxon>
        <taxon>Aspergillus subgen. Circumdati</taxon>
    </lineage>
</organism>
<comment type="caution">
    <text evidence="1">The sequence shown here is derived from an EMBL/GenBank/DDBJ whole genome shotgun (WGS) entry which is preliminary data.</text>
</comment>
<dbReference type="EMBL" id="QUQM01000007">
    <property type="protein sequence ID" value="KAA8645847.1"/>
    <property type="molecule type" value="Genomic_DNA"/>
</dbReference>
<evidence type="ECO:0000313" key="1">
    <source>
        <dbReference type="EMBL" id="KAA8645847.1"/>
    </source>
</evidence>
<dbReference type="AlphaFoldDB" id="A0A5M9MTL5"/>
<name>A0A5M9MTL5_9EURO</name>
<accession>A0A5M9MTL5</accession>
<dbReference type="Proteomes" id="UP000324241">
    <property type="component" value="Unassembled WGS sequence"/>
</dbReference>
<dbReference type="RefSeq" id="XP_033425208.1">
    <property type="nucleotide sequence ID" value="XM_033571893.1"/>
</dbReference>
<gene>
    <name evidence="1" type="ORF">ATNIH1004_007268</name>
</gene>
<dbReference type="GeneID" id="54329970"/>
<protein>
    <submittedName>
        <fullName evidence="1">Uncharacterized protein</fullName>
    </submittedName>
</protein>
<proteinExistence type="predicted"/>
<evidence type="ECO:0000313" key="2">
    <source>
        <dbReference type="Proteomes" id="UP000324241"/>
    </source>
</evidence>